<keyword evidence="1" id="KW-0472">Membrane</keyword>
<evidence type="ECO:0000256" key="1">
    <source>
        <dbReference type="SAM" id="Phobius"/>
    </source>
</evidence>
<protein>
    <submittedName>
        <fullName evidence="2">Uncharacterized protein</fullName>
    </submittedName>
</protein>
<evidence type="ECO:0000313" key="3">
    <source>
        <dbReference type="Proteomes" id="UP001341840"/>
    </source>
</evidence>
<keyword evidence="3" id="KW-1185">Reference proteome</keyword>
<name>A0ABU6TRA2_9FABA</name>
<dbReference type="EMBL" id="JASCZI010091489">
    <property type="protein sequence ID" value="MED6150488.1"/>
    <property type="molecule type" value="Genomic_DNA"/>
</dbReference>
<sequence>MRGIKNTPKNSLNYLKLPNDPNGECMLVSSIVPPSYLSNLGLQRGLALVRILEIPILAFINFLHDATVRSRAPRSALTLVRRAAARCGQNLPEWLPGYRAIARRGAPARSALFLLFLASFFQSLLSMYFLAFLMLFSIPISLKFSSRYINAPRWRRFIEFMCILEANLTCN</sequence>
<organism evidence="2 3">
    <name type="scientific">Stylosanthes scabra</name>
    <dbReference type="NCBI Taxonomy" id="79078"/>
    <lineage>
        <taxon>Eukaryota</taxon>
        <taxon>Viridiplantae</taxon>
        <taxon>Streptophyta</taxon>
        <taxon>Embryophyta</taxon>
        <taxon>Tracheophyta</taxon>
        <taxon>Spermatophyta</taxon>
        <taxon>Magnoliopsida</taxon>
        <taxon>eudicotyledons</taxon>
        <taxon>Gunneridae</taxon>
        <taxon>Pentapetalae</taxon>
        <taxon>rosids</taxon>
        <taxon>fabids</taxon>
        <taxon>Fabales</taxon>
        <taxon>Fabaceae</taxon>
        <taxon>Papilionoideae</taxon>
        <taxon>50 kb inversion clade</taxon>
        <taxon>dalbergioids sensu lato</taxon>
        <taxon>Dalbergieae</taxon>
        <taxon>Pterocarpus clade</taxon>
        <taxon>Stylosanthes</taxon>
    </lineage>
</organism>
<keyword evidence="1" id="KW-0812">Transmembrane</keyword>
<keyword evidence="1" id="KW-1133">Transmembrane helix</keyword>
<gene>
    <name evidence="2" type="ORF">PIB30_072762</name>
</gene>
<dbReference type="Proteomes" id="UP001341840">
    <property type="component" value="Unassembled WGS sequence"/>
</dbReference>
<accession>A0ABU6TRA2</accession>
<reference evidence="2 3" key="1">
    <citation type="journal article" date="2023" name="Plants (Basel)">
        <title>Bridging the Gap: Combining Genomics and Transcriptomics Approaches to Understand Stylosanthes scabra, an Orphan Legume from the Brazilian Caatinga.</title>
        <authorList>
            <person name="Ferreira-Neto J.R.C."/>
            <person name="da Silva M.D."/>
            <person name="Binneck E."/>
            <person name="de Melo N.F."/>
            <person name="da Silva R.H."/>
            <person name="de Melo A.L.T.M."/>
            <person name="Pandolfi V."/>
            <person name="Bustamante F.O."/>
            <person name="Brasileiro-Vidal A.C."/>
            <person name="Benko-Iseppon A.M."/>
        </authorList>
    </citation>
    <scope>NUCLEOTIDE SEQUENCE [LARGE SCALE GENOMIC DNA]</scope>
    <source>
        <tissue evidence="2">Leaves</tissue>
    </source>
</reference>
<feature type="transmembrane region" description="Helical" evidence="1">
    <location>
        <begin position="112"/>
        <end position="138"/>
    </location>
</feature>
<proteinExistence type="predicted"/>
<evidence type="ECO:0000313" key="2">
    <source>
        <dbReference type="EMBL" id="MED6150488.1"/>
    </source>
</evidence>
<comment type="caution">
    <text evidence="2">The sequence shown here is derived from an EMBL/GenBank/DDBJ whole genome shotgun (WGS) entry which is preliminary data.</text>
</comment>